<dbReference type="PANTHER" id="PTHR11873">
    <property type="entry name" value="RETINOL-BINDING PROTEIN 4"/>
    <property type="match status" value="1"/>
</dbReference>
<dbReference type="InterPro" id="IPR003598">
    <property type="entry name" value="Ig_sub2"/>
</dbReference>
<dbReference type="CDD" id="cd00096">
    <property type="entry name" value="Ig"/>
    <property type="match status" value="3"/>
</dbReference>
<feature type="domain" description="Ig-like" evidence="1">
    <location>
        <begin position="275"/>
        <end position="360"/>
    </location>
</feature>
<feature type="non-terminal residue" evidence="2">
    <location>
        <position position="1"/>
    </location>
</feature>
<name>A0ABD0J478_9CAEN</name>
<dbReference type="PANTHER" id="PTHR11873:SF0">
    <property type="entry name" value="LIPOCALIN-RELATED PROTEIN"/>
    <property type="match status" value="1"/>
</dbReference>
<dbReference type="SUPFAM" id="SSF50814">
    <property type="entry name" value="Lipocalins"/>
    <property type="match status" value="7"/>
</dbReference>
<accession>A0ABD0J478</accession>
<evidence type="ECO:0000259" key="1">
    <source>
        <dbReference type="PROSITE" id="PS50835"/>
    </source>
</evidence>
<comment type="caution">
    <text evidence="2">The sequence shown here is derived from an EMBL/GenBank/DDBJ whole genome shotgun (WGS) entry which is preliminary data.</text>
</comment>
<reference evidence="2 3" key="1">
    <citation type="journal article" date="2023" name="Sci. Data">
        <title>Genome assembly of the Korean intertidal mud-creeper Batillaria attramentaria.</title>
        <authorList>
            <person name="Patra A.K."/>
            <person name="Ho P.T."/>
            <person name="Jun S."/>
            <person name="Lee S.J."/>
            <person name="Kim Y."/>
            <person name="Won Y.J."/>
        </authorList>
    </citation>
    <scope>NUCLEOTIDE SEQUENCE [LARGE SCALE GENOMIC DNA]</scope>
    <source>
        <strain evidence="2">Wonlab-2016</strain>
    </source>
</reference>
<proteinExistence type="predicted"/>
<dbReference type="InterPro" id="IPR013098">
    <property type="entry name" value="Ig_I-set"/>
</dbReference>
<gene>
    <name evidence="2" type="ORF">BaRGS_00039014</name>
</gene>
<feature type="domain" description="Ig-like" evidence="1">
    <location>
        <begin position="364"/>
        <end position="457"/>
    </location>
</feature>
<dbReference type="InterPro" id="IPR003599">
    <property type="entry name" value="Ig_sub"/>
</dbReference>
<dbReference type="InterPro" id="IPR007110">
    <property type="entry name" value="Ig-like_dom"/>
</dbReference>
<protein>
    <recommendedName>
        <fullName evidence="1">Ig-like domain-containing protein</fullName>
    </recommendedName>
</protein>
<dbReference type="SMART" id="SM00409">
    <property type="entry name" value="IG"/>
    <property type="match status" value="3"/>
</dbReference>
<dbReference type="Gene3D" id="2.40.128.20">
    <property type="match status" value="5"/>
</dbReference>
<dbReference type="InterPro" id="IPR036179">
    <property type="entry name" value="Ig-like_dom_sf"/>
</dbReference>
<dbReference type="InterPro" id="IPR002449">
    <property type="entry name" value="Retinol-bd/Purpurin"/>
</dbReference>
<feature type="domain" description="Ig-like" evidence="1">
    <location>
        <begin position="186"/>
        <end position="273"/>
    </location>
</feature>
<organism evidence="2 3">
    <name type="scientific">Batillaria attramentaria</name>
    <dbReference type="NCBI Taxonomy" id="370345"/>
    <lineage>
        <taxon>Eukaryota</taxon>
        <taxon>Metazoa</taxon>
        <taxon>Spiralia</taxon>
        <taxon>Lophotrochozoa</taxon>
        <taxon>Mollusca</taxon>
        <taxon>Gastropoda</taxon>
        <taxon>Caenogastropoda</taxon>
        <taxon>Sorbeoconcha</taxon>
        <taxon>Cerithioidea</taxon>
        <taxon>Batillariidae</taxon>
        <taxon>Batillaria</taxon>
    </lineage>
</organism>
<evidence type="ECO:0000313" key="2">
    <source>
        <dbReference type="EMBL" id="KAK7459419.1"/>
    </source>
</evidence>
<dbReference type="EMBL" id="JACVVK020000659">
    <property type="protein sequence ID" value="KAK7459419.1"/>
    <property type="molecule type" value="Genomic_DNA"/>
</dbReference>
<dbReference type="SUPFAM" id="SSF48726">
    <property type="entry name" value="Immunoglobulin"/>
    <property type="match status" value="3"/>
</dbReference>
<dbReference type="PROSITE" id="PS50835">
    <property type="entry name" value="IG_LIKE"/>
    <property type="match status" value="3"/>
</dbReference>
<dbReference type="Pfam" id="PF07679">
    <property type="entry name" value="I-set"/>
    <property type="match status" value="1"/>
</dbReference>
<keyword evidence="3" id="KW-1185">Reference proteome</keyword>
<sequence length="2221" mass="248221">LLGHWHDVMRTTYAWGSDTWASQKWNFVKGEDGTVLALFNAWWKSRGVCTEILYTVERKRDHPEFPVTLTLEGNGDKFTLWLENTPASYLVVSMCFDHEAVSPSDCQKDKYQMSVLSREPVSAVTEDVLKAVSEITSEVENLDSSVGDKTCPTLFIGQELVTADFAKSIQDGTSDSKILHIVGVAGSRVKLPCTVGDDSETKEISWKKESGDELLTSGRKRITTDPRYRVRHSLSQPKEWELRIRSVAVEHTGVYLCIGRRNETVARVVLSVAVPARITSKSDDVGVAIGASTELTCEASGRPAPTISWFFVADDTPDTRMFKAVGGKLLLENFTQEAEGRYICQASNGFPPRAEQVVFVRALPDVTIEDTETLAAYATSVELTCKIETKMLVNALWKKDGRDIVSNQRHVVELSTEAEGVFMLTLLIRELSKDDFGEYVCIAKNKAGATAVKTTVKEKWPTGDRCSVENIPVMPNFSIQRFLGGWERMQTTTYFWGNKTYQSEVLGHFITISGSLLQYYRGYDPLTERCLEPGAGSMVLLDTPGDYLVPLGNERGRYKVVFTDYTHAVVYFCLTGDAQNTCPRHLLHVQIISRLPVIPDDTLRVLYRYVQRTCVPVSDLVDTVPGLCQMPPEFMYQRGYIGRYPEPNCQVANLQVQRKLTQAMVSGTWRLVGMVKPKFAHYNPRTSAHIVSKGKDLAIFYRSFDSVHGLCSSPEAALLHMAATPGSYYHDYSGLTKSITVDSKFLYASDDSLVLYTCLAVRLDGSCYNGSELVEVFHRTVAITDLQLLWLRRPMVQACVDIARMEYPVVDDCPVPASVLTAVDAGLLKNDHTQIGCHQSYINTADDFSEEQFMGTWLTVYRTGYDMKGLGKCSQGTDYMDREPESCSMTGVLSEYSKTTEVVRSKDGRLLLLSRYYNSTVWKDCPPTEVLQLSQEGKSGNYNFSYTSHKGSLKVLHMDNTTALVYWCHSFDGNGVCHKDSLVVEILARSANAVIPEDKMHHLNQLIVNVCVDVADVQPTSQSFKCTIPDSVSALAQMGEITAEFDVPVVTCKGELLRGMPDANVEELVGEWNVLWRTKMFWGEVAPDAESSYFVLTYTGLLYLWRSFDNDLERCKPEEAGRYVRTAGPGDYYSGFDGWPVVMKILYTDNVNMLALWCHLDDKAECHPDRTTVEILSKNLTIKNSTMEELLSRFDDSCLASKDWMASVPGTCQIENDVLTAAYIDGIGLEYSLIGCRKDLIQGQRGVTDDMVIGKWTSILQSQFSENNNPAARVTFHFVKMSDGQISVLYRLYNADKEECLPAILMSLERENSERASFAVGQERVTKILYADNDIVAALICPDFLKDNTCDPKTQIFVVMVRDGSDRELDKTLLGEMHIVGADACVTADSLVEPSIAVLKVVWLDDENAVLYWCFKELENGLCRNRNLHLSVLSRQPDEEVDAMPFRLLPIIADCCVSKTDLINVNAVNTPFSVIQCAEEFIPVMEDFDVELFSGEWQTVRQTKFMWGNATWESLLRSFVTSSDGSMLMAFTGQQKDMRSCVPTEVQTLQPSEIPGQWSYTVGDSTVTLKVVWTDYVSSALVYTCSRIGEDGLCQRAGLQVEYLSRGPHLQEGVEATLTGFIPQLCVDEQDVESIQTGLCKITEVVQQAAKVGTDRVSSGGEKSISCRVQDIPLATNFKFLQMTGYWYEIARTRFTFNTMESTISYYEFNPEKNYLDGLFIGTLQRQCQSALKSVTKKKFPDGPDSIITGRIQGPESIFPWITFNIIYFDGSFMVHFACYAENADGTCPRDKTEVTLLGRSRELTTAMEAKLDSLMTTVCLSREDLVTTQETDDCLPMLLATRSGETDLPDTEGCALNDIPVVENLKEKEEELLGTWYGLGTVDYGAQGDPTGFVVSVRRSTSQTLLWKQWNIKSGSCQAEKAVFLKPACSSDATGDYVSTRGSSFMLQWSTLKILRFEDGLLLVYWCTKETHEGACKPDGVRVDILRRFKTAALQAMIPLLGSLPSVCLAPENMHPVQSTDICDRLVSASSPEAELASCSVDLLPSVNPDLDKMSGIWYDVSHTVDPMFPLQKAVIYYHSQADHQMSMFLVAFGPDGQCKGPMEGRMKPRCHSNPDANFMGRLKFPGMWSWAPWRVLHAEYNTSAIVLSCMDEQRDGSCSPHGSKILVLTRDSNPRRALRQKLNHLLRSFRCFNHLPMENVIHKGASCEEKLNTVIAPGA</sequence>
<dbReference type="Gene3D" id="2.60.40.10">
    <property type="entry name" value="Immunoglobulins"/>
    <property type="match status" value="3"/>
</dbReference>
<dbReference type="GO" id="GO:0008289">
    <property type="term" value="F:lipid binding"/>
    <property type="evidence" value="ECO:0007669"/>
    <property type="project" value="UniProtKB-KW"/>
</dbReference>
<dbReference type="Proteomes" id="UP001519460">
    <property type="component" value="Unassembled WGS sequence"/>
</dbReference>
<dbReference type="SMART" id="SM00408">
    <property type="entry name" value="IGc2"/>
    <property type="match status" value="3"/>
</dbReference>
<dbReference type="Pfam" id="PF13927">
    <property type="entry name" value="Ig_3"/>
    <property type="match status" value="1"/>
</dbReference>
<dbReference type="InterPro" id="IPR012674">
    <property type="entry name" value="Calycin"/>
</dbReference>
<dbReference type="InterPro" id="IPR013783">
    <property type="entry name" value="Ig-like_fold"/>
</dbReference>
<evidence type="ECO:0000313" key="3">
    <source>
        <dbReference type="Proteomes" id="UP001519460"/>
    </source>
</evidence>